<comment type="caution">
    <text evidence="1">The sequence shown here is derived from an EMBL/GenBank/DDBJ whole genome shotgun (WGS) entry which is preliminary data.</text>
</comment>
<organism evidence="1 2">
    <name type="scientific">Paenibacillus mesotrionivorans</name>
    <dbReference type="NCBI Taxonomy" id="3160968"/>
    <lineage>
        <taxon>Bacteria</taxon>
        <taxon>Bacillati</taxon>
        <taxon>Bacillota</taxon>
        <taxon>Bacilli</taxon>
        <taxon>Bacillales</taxon>
        <taxon>Paenibacillaceae</taxon>
        <taxon>Paenibacillus</taxon>
    </lineage>
</organism>
<gene>
    <name evidence="1" type="ORF">ACI1P1_04865</name>
</gene>
<proteinExistence type="predicted"/>
<evidence type="ECO:0000313" key="2">
    <source>
        <dbReference type="Proteomes" id="UP001631969"/>
    </source>
</evidence>
<dbReference type="Proteomes" id="UP001631969">
    <property type="component" value="Unassembled WGS sequence"/>
</dbReference>
<keyword evidence="2" id="KW-1185">Reference proteome</keyword>
<evidence type="ECO:0000313" key="1">
    <source>
        <dbReference type="EMBL" id="MFM9327630.1"/>
    </source>
</evidence>
<accession>A0ACC7NT54</accession>
<keyword evidence="1" id="KW-0808">Transferase</keyword>
<reference evidence="1" key="1">
    <citation type="submission" date="2024-12" db="EMBL/GenBank/DDBJ databases">
        <authorList>
            <person name="Wu N."/>
        </authorList>
    </citation>
    <scope>NUCLEOTIDE SEQUENCE</scope>
    <source>
        <strain evidence="1">P15</strain>
    </source>
</reference>
<sequence length="174" mass="20156">MEGKLPLFIVTGASGSGKSYVIPELRKVLPEFEIFDLDWLSPFTGDDWQKQRNIWLRLARGIAAGGRLTVLCGTMMPKDVEQCVDYSCFSKIYYLNLHCHDHIREERLRARKWEEGLITEHITFATWLLEHADSDYDPPMPTIDTSDTETPEVAQQIKDWVYDHLVKESFIHAI</sequence>
<name>A0ACC7NT54_9BACL</name>
<protein>
    <submittedName>
        <fullName evidence="1">Nucleoside kinase</fullName>
    </submittedName>
</protein>
<keyword evidence="1" id="KW-0418">Kinase</keyword>
<dbReference type="EMBL" id="JBJURJ010000003">
    <property type="protein sequence ID" value="MFM9327630.1"/>
    <property type="molecule type" value="Genomic_DNA"/>
</dbReference>